<accession>A0ACB8R218</accession>
<evidence type="ECO:0000313" key="1">
    <source>
        <dbReference type="EMBL" id="KAI0038171.1"/>
    </source>
</evidence>
<dbReference type="Proteomes" id="UP000814033">
    <property type="component" value="Unassembled WGS sequence"/>
</dbReference>
<sequence length="141" mass="15896">MRRRFLYAVRPLPRLSVGLPRATLPLCSGYHDWPSPSQPHNRPRAIARLLGRRHPIPARRHKLLQGLLLGVVHVSAQSLDASDEASARQLSMRWRRSSPSCVPPRRPPHSIHPRTPQENLAATYQNAVVWGAAGTLRRVTH</sequence>
<keyword evidence="2" id="KW-1185">Reference proteome</keyword>
<dbReference type="EMBL" id="MU276574">
    <property type="protein sequence ID" value="KAI0038171.1"/>
    <property type="molecule type" value="Genomic_DNA"/>
</dbReference>
<proteinExistence type="predicted"/>
<gene>
    <name evidence="1" type="ORF">FA95DRAFT_1284603</name>
</gene>
<name>A0ACB8R218_9AGAM</name>
<reference evidence="1" key="2">
    <citation type="journal article" date="2022" name="New Phytol.">
        <title>Evolutionary transition to the ectomycorrhizal habit in the genomes of a hyperdiverse lineage of mushroom-forming fungi.</title>
        <authorList>
            <person name="Looney B."/>
            <person name="Miyauchi S."/>
            <person name="Morin E."/>
            <person name="Drula E."/>
            <person name="Courty P.E."/>
            <person name="Kohler A."/>
            <person name="Kuo A."/>
            <person name="LaButti K."/>
            <person name="Pangilinan J."/>
            <person name="Lipzen A."/>
            <person name="Riley R."/>
            <person name="Andreopoulos W."/>
            <person name="He G."/>
            <person name="Johnson J."/>
            <person name="Nolan M."/>
            <person name="Tritt A."/>
            <person name="Barry K.W."/>
            <person name="Grigoriev I.V."/>
            <person name="Nagy L.G."/>
            <person name="Hibbett D."/>
            <person name="Henrissat B."/>
            <person name="Matheny P.B."/>
            <person name="Labbe J."/>
            <person name="Martin F.M."/>
        </authorList>
    </citation>
    <scope>NUCLEOTIDE SEQUENCE</scope>
    <source>
        <strain evidence="1">FP105234-sp</strain>
    </source>
</reference>
<evidence type="ECO:0000313" key="2">
    <source>
        <dbReference type="Proteomes" id="UP000814033"/>
    </source>
</evidence>
<comment type="caution">
    <text evidence="1">The sequence shown here is derived from an EMBL/GenBank/DDBJ whole genome shotgun (WGS) entry which is preliminary data.</text>
</comment>
<protein>
    <submittedName>
        <fullName evidence="1">Uncharacterized protein</fullName>
    </submittedName>
</protein>
<organism evidence="1 2">
    <name type="scientific">Auriscalpium vulgare</name>
    <dbReference type="NCBI Taxonomy" id="40419"/>
    <lineage>
        <taxon>Eukaryota</taxon>
        <taxon>Fungi</taxon>
        <taxon>Dikarya</taxon>
        <taxon>Basidiomycota</taxon>
        <taxon>Agaricomycotina</taxon>
        <taxon>Agaricomycetes</taxon>
        <taxon>Russulales</taxon>
        <taxon>Auriscalpiaceae</taxon>
        <taxon>Auriscalpium</taxon>
    </lineage>
</organism>
<reference evidence="1" key="1">
    <citation type="submission" date="2021-02" db="EMBL/GenBank/DDBJ databases">
        <authorList>
            <consortium name="DOE Joint Genome Institute"/>
            <person name="Ahrendt S."/>
            <person name="Looney B.P."/>
            <person name="Miyauchi S."/>
            <person name="Morin E."/>
            <person name="Drula E."/>
            <person name="Courty P.E."/>
            <person name="Chicoki N."/>
            <person name="Fauchery L."/>
            <person name="Kohler A."/>
            <person name="Kuo A."/>
            <person name="Labutti K."/>
            <person name="Pangilinan J."/>
            <person name="Lipzen A."/>
            <person name="Riley R."/>
            <person name="Andreopoulos W."/>
            <person name="He G."/>
            <person name="Johnson J."/>
            <person name="Barry K.W."/>
            <person name="Grigoriev I.V."/>
            <person name="Nagy L."/>
            <person name="Hibbett D."/>
            <person name="Henrissat B."/>
            <person name="Matheny P.B."/>
            <person name="Labbe J."/>
            <person name="Martin F."/>
        </authorList>
    </citation>
    <scope>NUCLEOTIDE SEQUENCE</scope>
    <source>
        <strain evidence="1">FP105234-sp</strain>
    </source>
</reference>